<dbReference type="FunFam" id="2.10.50.10:FF:000001">
    <property type="entry name" value="Ephrin type-A receptor 5"/>
    <property type="match status" value="1"/>
</dbReference>
<dbReference type="InterPro" id="IPR003961">
    <property type="entry name" value="FN3_dom"/>
</dbReference>
<feature type="binding site" evidence="9">
    <location>
        <position position="576"/>
    </location>
    <ligand>
        <name>ATP</name>
        <dbReference type="ChEBI" id="CHEBI:30616"/>
    </ligand>
</feature>
<dbReference type="Gene3D" id="2.60.40.1770">
    <property type="entry name" value="ephrin a2 ectodomain"/>
    <property type="match status" value="1"/>
</dbReference>
<dbReference type="InterPro" id="IPR001245">
    <property type="entry name" value="Ser-Thr/Tyr_kinase_cat_dom"/>
</dbReference>
<dbReference type="Proteomes" id="UP001497482">
    <property type="component" value="Chromosome 19"/>
</dbReference>
<keyword evidence="5 9" id="KW-0067">ATP-binding</keyword>
<dbReference type="SUPFAM" id="SSF49785">
    <property type="entry name" value="Galactose-binding domain-like"/>
    <property type="match status" value="1"/>
</dbReference>
<dbReference type="SUPFAM" id="SSF57184">
    <property type="entry name" value="Growth factor receptor domain"/>
    <property type="match status" value="1"/>
</dbReference>
<name>A0AAV2KRP8_KNICA</name>
<dbReference type="EMBL" id="OZ035841">
    <property type="protein sequence ID" value="CAL1590730.1"/>
    <property type="molecule type" value="Genomic_DNA"/>
</dbReference>
<dbReference type="CDD" id="cd00063">
    <property type="entry name" value="FN3"/>
    <property type="match status" value="1"/>
</dbReference>
<dbReference type="Gene3D" id="3.30.200.20">
    <property type="entry name" value="Phosphorylase Kinase, domain 1"/>
    <property type="match status" value="1"/>
</dbReference>
<evidence type="ECO:0000256" key="4">
    <source>
        <dbReference type="ARBA" id="ARBA00022741"/>
    </source>
</evidence>
<evidence type="ECO:0000259" key="13">
    <source>
        <dbReference type="PROSITE" id="PS50853"/>
    </source>
</evidence>
<comment type="subcellular location">
    <subcellularLocation>
        <location evidence="1">Membrane</location>
        <topology evidence="1">Single-pass type I membrane protein</topology>
    </subcellularLocation>
</comment>
<dbReference type="SUPFAM" id="SSF49265">
    <property type="entry name" value="Fibronectin type III"/>
    <property type="match status" value="1"/>
</dbReference>
<dbReference type="PANTHER" id="PTHR46877:SF14">
    <property type="entry name" value="RECEPTOR PROTEIN-TYROSINE KINASE"/>
    <property type="match status" value="1"/>
</dbReference>
<gene>
    <name evidence="14" type="ORF">KC01_LOCUS20199</name>
</gene>
<keyword evidence="4 9" id="KW-0547">Nucleotide-binding</keyword>
<evidence type="ECO:0000256" key="5">
    <source>
        <dbReference type="ARBA" id="ARBA00022840"/>
    </source>
</evidence>
<dbReference type="InterPro" id="IPR017441">
    <property type="entry name" value="Protein_kinase_ATP_BS"/>
</dbReference>
<keyword evidence="3" id="KW-0677">Repeat</keyword>
<evidence type="ECO:0000259" key="12">
    <source>
        <dbReference type="PROSITE" id="PS50011"/>
    </source>
</evidence>
<keyword evidence="6 10" id="KW-1133">Transmembrane helix</keyword>
<evidence type="ECO:0008006" key="16">
    <source>
        <dbReference type="Google" id="ProtNLM"/>
    </source>
</evidence>
<dbReference type="SMART" id="SM01411">
    <property type="entry name" value="Ephrin_rec_like"/>
    <property type="match status" value="1"/>
</dbReference>
<dbReference type="SUPFAM" id="SSF56112">
    <property type="entry name" value="Protein kinase-like (PK-like)"/>
    <property type="match status" value="1"/>
</dbReference>
<dbReference type="InterPro" id="IPR000719">
    <property type="entry name" value="Prot_kinase_dom"/>
</dbReference>
<feature type="chain" id="PRO_5043427345" description="Receptor protein-tyrosine kinase" evidence="11">
    <location>
        <begin position="32"/>
        <end position="614"/>
    </location>
</feature>
<accession>A0AAV2KRP8</accession>
<keyword evidence="8" id="KW-0675">Receptor</keyword>
<dbReference type="Pfam" id="PF25599">
    <property type="entry name" value="Ephrin_CRD"/>
    <property type="match status" value="1"/>
</dbReference>
<organism evidence="14 15">
    <name type="scientific">Knipowitschia caucasica</name>
    <name type="common">Caucasian dwarf goby</name>
    <name type="synonym">Pomatoschistus caucasicus</name>
    <dbReference type="NCBI Taxonomy" id="637954"/>
    <lineage>
        <taxon>Eukaryota</taxon>
        <taxon>Metazoa</taxon>
        <taxon>Chordata</taxon>
        <taxon>Craniata</taxon>
        <taxon>Vertebrata</taxon>
        <taxon>Euteleostomi</taxon>
        <taxon>Actinopterygii</taxon>
        <taxon>Neopterygii</taxon>
        <taxon>Teleostei</taxon>
        <taxon>Neoteleostei</taxon>
        <taxon>Acanthomorphata</taxon>
        <taxon>Gobiaria</taxon>
        <taxon>Gobiiformes</taxon>
        <taxon>Gobioidei</taxon>
        <taxon>Gobiidae</taxon>
        <taxon>Gobiinae</taxon>
        <taxon>Knipowitschia</taxon>
    </lineage>
</organism>
<dbReference type="Pfam" id="PF07714">
    <property type="entry name" value="PK_Tyr_Ser-Thr"/>
    <property type="match status" value="1"/>
</dbReference>
<dbReference type="InterPro" id="IPR008979">
    <property type="entry name" value="Galactose-bd-like_sf"/>
</dbReference>
<evidence type="ECO:0000256" key="2">
    <source>
        <dbReference type="ARBA" id="ARBA00022692"/>
    </source>
</evidence>
<dbReference type="GO" id="GO:0007411">
    <property type="term" value="P:axon guidance"/>
    <property type="evidence" value="ECO:0007669"/>
    <property type="project" value="TreeGrafter"/>
</dbReference>
<evidence type="ECO:0000256" key="6">
    <source>
        <dbReference type="ARBA" id="ARBA00022989"/>
    </source>
</evidence>
<evidence type="ECO:0000256" key="10">
    <source>
        <dbReference type="SAM" id="Phobius"/>
    </source>
</evidence>
<dbReference type="SMART" id="SM00060">
    <property type="entry name" value="FN3"/>
    <property type="match status" value="1"/>
</dbReference>
<evidence type="ECO:0000313" key="15">
    <source>
        <dbReference type="Proteomes" id="UP001497482"/>
    </source>
</evidence>
<keyword evidence="7 10" id="KW-0472">Membrane</keyword>
<evidence type="ECO:0000256" key="8">
    <source>
        <dbReference type="ARBA" id="ARBA00023170"/>
    </source>
</evidence>
<feature type="transmembrane region" description="Helical" evidence="10">
    <location>
        <begin position="451"/>
        <end position="475"/>
    </location>
</feature>
<evidence type="ECO:0000256" key="1">
    <source>
        <dbReference type="ARBA" id="ARBA00004479"/>
    </source>
</evidence>
<dbReference type="InterPro" id="IPR009030">
    <property type="entry name" value="Growth_fac_rcpt_cys_sf"/>
</dbReference>
<dbReference type="InterPro" id="IPR036116">
    <property type="entry name" value="FN3_sf"/>
</dbReference>
<feature type="signal peptide" evidence="11">
    <location>
        <begin position="1"/>
        <end position="31"/>
    </location>
</feature>
<dbReference type="PROSITE" id="PS00107">
    <property type="entry name" value="PROTEIN_KINASE_ATP"/>
    <property type="match status" value="1"/>
</dbReference>
<evidence type="ECO:0000256" key="11">
    <source>
        <dbReference type="SAM" id="SignalP"/>
    </source>
</evidence>
<dbReference type="PROSITE" id="PS50853">
    <property type="entry name" value="FN3"/>
    <property type="match status" value="1"/>
</dbReference>
<sequence length="614" mass="67508">MEEQLLQTHCGESGNMRVLLVLLLLWTLGLSSTPPPPQDVDILRLTQQSTWKSHPEKEYVILRMRLGAMGLVPVLQACASSARRTVLSEWTERGEAKHLYVDITFAQEQEPQPVPLQVHLLDHMFPSTHTSERWKVLELNVSQQFPPTTPTSELPSYFSPHMGLPLGVVRTAGFQLGLSFSGTCVLVSALRVFYRRCSHMVLDLSSFSAAAGGSTVRGSCVQGAVEVEGPLERTCSEGGVWGPQQGQCVCAAGHQPAADSCQACGIGFYRWANESGGCQKCPPHSQTLRLGSDWCECEEGFSRLPSDPHDLGCAQPPSAPVNLTVHHFDDSVLILTWDPPLDHGGRPEMSYHVQCETRGQYGTQSCEGVLYLMGADPTSVNLTGLDPYQDYRLSVQAQNDISKVQGAPSSSTASVIIHRWRAPPVVTVSATHTTREEARVTSQSLQQRGQYVSVSVGVLFGVLLLLVVISVSVCIRQRKLNTLRPEQYLGLSPINPGVSYRRTQDTEVTPDPAHQAESVMQLFERLGVGLAASLKDVLVERRQLTLGNQLGNGEFGAVYEAVFTRADGESMKVAVKTMRVGFHRQEELNEFLREAEIMKNFDHDNVVRLLGIKL</sequence>
<feature type="domain" description="Protein kinase" evidence="12">
    <location>
        <begin position="544"/>
        <end position="614"/>
    </location>
</feature>
<keyword evidence="2 10" id="KW-0812">Transmembrane</keyword>
<dbReference type="InterPro" id="IPR013783">
    <property type="entry name" value="Ig-like_fold"/>
</dbReference>
<dbReference type="AlphaFoldDB" id="A0AAV2KRP8"/>
<dbReference type="Gene3D" id="2.10.50.10">
    <property type="entry name" value="Tumor Necrosis Factor Receptor, subunit A, domain 2"/>
    <property type="match status" value="1"/>
</dbReference>
<dbReference type="Gene3D" id="2.60.40.10">
    <property type="entry name" value="Immunoglobulins"/>
    <property type="match status" value="1"/>
</dbReference>
<dbReference type="GO" id="GO:0030425">
    <property type="term" value="C:dendrite"/>
    <property type="evidence" value="ECO:0007669"/>
    <property type="project" value="TreeGrafter"/>
</dbReference>
<evidence type="ECO:0000256" key="9">
    <source>
        <dbReference type="PROSITE-ProRule" id="PRU10141"/>
    </source>
</evidence>
<dbReference type="GO" id="GO:0005005">
    <property type="term" value="F:transmembrane-ephrin receptor activity"/>
    <property type="evidence" value="ECO:0007669"/>
    <property type="project" value="TreeGrafter"/>
</dbReference>
<dbReference type="PROSITE" id="PS50011">
    <property type="entry name" value="PROTEIN_KINASE_DOM"/>
    <property type="match status" value="1"/>
</dbReference>
<dbReference type="GO" id="GO:0005524">
    <property type="term" value="F:ATP binding"/>
    <property type="evidence" value="ECO:0007669"/>
    <property type="project" value="UniProtKB-UniRule"/>
</dbReference>
<keyword evidence="15" id="KW-1185">Reference proteome</keyword>
<protein>
    <recommendedName>
        <fullName evidence="16">Receptor protein-tyrosine kinase</fullName>
    </recommendedName>
</protein>
<evidence type="ECO:0000256" key="3">
    <source>
        <dbReference type="ARBA" id="ARBA00022737"/>
    </source>
</evidence>
<dbReference type="InterPro" id="IPR011009">
    <property type="entry name" value="Kinase-like_dom_sf"/>
</dbReference>
<reference evidence="14 15" key="1">
    <citation type="submission" date="2024-04" db="EMBL/GenBank/DDBJ databases">
        <authorList>
            <person name="Waldvogel A.-M."/>
            <person name="Schoenle A."/>
        </authorList>
    </citation>
    <scope>NUCLEOTIDE SEQUENCE [LARGE SCALE GENOMIC DNA]</scope>
</reference>
<proteinExistence type="predicted"/>
<dbReference type="Pfam" id="PF00041">
    <property type="entry name" value="fn3"/>
    <property type="match status" value="1"/>
</dbReference>
<dbReference type="GO" id="GO:0005886">
    <property type="term" value="C:plasma membrane"/>
    <property type="evidence" value="ECO:0007669"/>
    <property type="project" value="TreeGrafter"/>
</dbReference>
<feature type="domain" description="Fibronectin type-III" evidence="13">
    <location>
        <begin position="319"/>
        <end position="420"/>
    </location>
</feature>
<dbReference type="InterPro" id="IPR050449">
    <property type="entry name" value="Ephrin_rcpt_TKs"/>
</dbReference>
<evidence type="ECO:0000313" key="14">
    <source>
        <dbReference type="EMBL" id="CAL1590730.1"/>
    </source>
</evidence>
<dbReference type="Gene3D" id="2.60.120.260">
    <property type="entry name" value="Galactose-binding domain-like"/>
    <property type="match status" value="1"/>
</dbReference>
<dbReference type="PANTHER" id="PTHR46877">
    <property type="entry name" value="EPH RECEPTOR A5"/>
    <property type="match status" value="1"/>
</dbReference>
<keyword evidence="11" id="KW-0732">Signal</keyword>
<evidence type="ECO:0000256" key="7">
    <source>
        <dbReference type="ARBA" id="ARBA00023136"/>
    </source>
</evidence>